<dbReference type="InterPro" id="IPR036412">
    <property type="entry name" value="HAD-like_sf"/>
</dbReference>
<dbReference type="STRING" id="1465490.SAMN05444277_10172"/>
<dbReference type="PANTHER" id="PTHR43611">
    <property type="entry name" value="ALPHA-D-GLUCOSE 1-PHOSPHATE PHOSPHATASE"/>
    <property type="match status" value="1"/>
</dbReference>
<name>A0A1I5R4R8_9BACT</name>
<sequence length="205" mass="23354">MQKPENIIFDLGGVILNIDFKQTALAFAELGVGNFNEYYTLQSVSPLFEKLEIGAISPDDFYGEFRSLAKQPSLTNEQIRDAWNALLLNFPPERINWLKKIKERYNIYLLSNTNQIHYEAFTKAYRNQVEDKNFDELFITAYYSHNLGLRKPSKEIFETVLAKENLTAAETVFIDDSLANIEAARSAGLQGIHLPSPKTVLELGL</sequence>
<organism evidence="1 2">
    <name type="scientific">Parafilimonas terrae</name>
    <dbReference type="NCBI Taxonomy" id="1465490"/>
    <lineage>
        <taxon>Bacteria</taxon>
        <taxon>Pseudomonadati</taxon>
        <taxon>Bacteroidota</taxon>
        <taxon>Chitinophagia</taxon>
        <taxon>Chitinophagales</taxon>
        <taxon>Chitinophagaceae</taxon>
        <taxon>Parafilimonas</taxon>
    </lineage>
</organism>
<dbReference type="RefSeq" id="WP_090653431.1">
    <property type="nucleotide sequence ID" value="NZ_FOXQ01000001.1"/>
</dbReference>
<dbReference type="InterPro" id="IPR006439">
    <property type="entry name" value="HAD-SF_hydro_IA"/>
</dbReference>
<dbReference type="Proteomes" id="UP000199031">
    <property type="component" value="Unassembled WGS sequence"/>
</dbReference>
<proteinExistence type="predicted"/>
<keyword evidence="1" id="KW-0378">Hydrolase</keyword>
<protein>
    <submittedName>
        <fullName evidence="1">Putative hydrolase of the HAD superfamily</fullName>
    </submittedName>
</protein>
<reference evidence="1 2" key="1">
    <citation type="submission" date="2016-10" db="EMBL/GenBank/DDBJ databases">
        <authorList>
            <person name="de Groot N.N."/>
        </authorList>
    </citation>
    <scope>NUCLEOTIDE SEQUENCE [LARGE SCALE GENOMIC DNA]</scope>
    <source>
        <strain evidence="1 2">DSM 28286</strain>
    </source>
</reference>
<dbReference type="GO" id="GO:0016787">
    <property type="term" value="F:hydrolase activity"/>
    <property type="evidence" value="ECO:0007669"/>
    <property type="project" value="UniProtKB-KW"/>
</dbReference>
<dbReference type="PANTHER" id="PTHR43611:SF3">
    <property type="entry name" value="FLAVIN MONONUCLEOTIDE HYDROLASE 1, CHLOROPLATIC"/>
    <property type="match status" value="1"/>
</dbReference>
<dbReference type="OrthoDB" id="9797415at2"/>
<accession>A0A1I5R4R8</accession>
<dbReference type="EMBL" id="FOXQ01000001">
    <property type="protein sequence ID" value="SFP53502.1"/>
    <property type="molecule type" value="Genomic_DNA"/>
</dbReference>
<dbReference type="CDD" id="cd02603">
    <property type="entry name" value="HAD_sEH-N_like"/>
    <property type="match status" value="1"/>
</dbReference>
<dbReference type="AlphaFoldDB" id="A0A1I5R4R8"/>
<dbReference type="Gene3D" id="1.10.150.240">
    <property type="entry name" value="Putative phosphatase, domain 2"/>
    <property type="match status" value="1"/>
</dbReference>
<dbReference type="NCBIfam" id="TIGR01509">
    <property type="entry name" value="HAD-SF-IA-v3"/>
    <property type="match status" value="1"/>
</dbReference>
<dbReference type="InterPro" id="IPR023214">
    <property type="entry name" value="HAD_sf"/>
</dbReference>
<evidence type="ECO:0000313" key="2">
    <source>
        <dbReference type="Proteomes" id="UP000199031"/>
    </source>
</evidence>
<dbReference type="SUPFAM" id="SSF56784">
    <property type="entry name" value="HAD-like"/>
    <property type="match status" value="1"/>
</dbReference>
<dbReference type="InterPro" id="IPR023198">
    <property type="entry name" value="PGP-like_dom2"/>
</dbReference>
<gene>
    <name evidence="1" type="ORF">SAMN05444277_10172</name>
</gene>
<dbReference type="Pfam" id="PF00702">
    <property type="entry name" value="Hydrolase"/>
    <property type="match status" value="1"/>
</dbReference>
<dbReference type="SFLD" id="SFLDG01129">
    <property type="entry name" value="C1.5:_HAD__Beta-PGM__Phosphata"/>
    <property type="match status" value="1"/>
</dbReference>
<keyword evidence="2" id="KW-1185">Reference proteome</keyword>
<evidence type="ECO:0000313" key="1">
    <source>
        <dbReference type="EMBL" id="SFP53502.1"/>
    </source>
</evidence>
<dbReference type="Gene3D" id="3.40.50.1000">
    <property type="entry name" value="HAD superfamily/HAD-like"/>
    <property type="match status" value="1"/>
</dbReference>
<dbReference type="SFLD" id="SFLDS00003">
    <property type="entry name" value="Haloacid_Dehalogenase"/>
    <property type="match status" value="1"/>
</dbReference>